<dbReference type="AlphaFoldDB" id="A0A7S4AWS4"/>
<feature type="transmembrane region" description="Helical" evidence="2">
    <location>
        <begin position="359"/>
        <end position="379"/>
    </location>
</feature>
<feature type="compositionally biased region" description="Basic and acidic residues" evidence="1">
    <location>
        <begin position="141"/>
        <end position="152"/>
    </location>
</feature>
<feature type="region of interest" description="Disordered" evidence="1">
    <location>
        <begin position="120"/>
        <end position="188"/>
    </location>
</feature>
<evidence type="ECO:0008006" key="5">
    <source>
        <dbReference type="Google" id="ProtNLM"/>
    </source>
</evidence>
<feature type="compositionally biased region" description="Polar residues" evidence="1">
    <location>
        <begin position="414"/>
        <end position="424"/>
    </location>
</feature>
<evidence type="ECO:0000256" key="2">
    <source>
        <dbReference type="SAM" id="Phobius"/>
    </source>
</evidence>
<feature type="compositionally biased region" description="Polar residues" evidence="1">
    <location>
        <begin position="446"/>
        <end position="456"/>
    </location>
</feature>
<keyword evidence="3" id="KW-0732">Signal</keyword>
<feature type="compositionally biased region" description="Low complexity" evidence="1">
    <location>
        <begin position="69"/>
        <end position="98"/>
    </location>
</feature>
<evidence type="ECO:0000313" key="4">
    <source>
        <dbReference type="EMBL" id="CAE0729551.1"/>
    </source>
</evidence>
<name>A0A7S4AWS4_9STRA</name>
<feature type="signal peptide" evidence="3">
    <location>
        <begin position="1"/>
        <end position="26"/>
    </location>
</feature>
<proteinExistence type="predicted"/>
<protein>
    <recommendedName>
        <fullName evidence="5">SEA domain-containing protein</fullName>
    </recommendedName>
</protein>
<feature type="compositionally biased region" description="Low complexity" evidence="1">
    <location>
        <begin position="494"/>
        <end position="503"/>
    </location>
</feature>
<reference evidence="4" key="1">
    <citation type="submission" date="2021-01" db="EMBL/GenBank/DDBJ databases">
        <authorList>
            <person name="Corre E."/>
            <person name="Pelletier E."/>
            <person name="Niang G."/>
            <person name="Scheremetjew M."/>
            <person name="Finn R."/>
            <person name="Kale V."/>
            <person name="Holt S."/>
            <person name="Cochrane G."/>
            <person name="Meng A."/>
            <person name="Brown T."/>
            <person name="Cohen L."/>
        </authorList>
    </citation>
    <scope>NUCLEOTIDE SEQUENCE</scope>
    <source>
        <strain evidence="4">10249 10 AB</strain>
    </source>
</reference>
<evidence type="ECO:0000256" key="1">
    <source>
        <dbReference type="SAM" id="MobiDB-lite"/>
    </source>
</evidence>
<sequence>MVAGRKKLFVFFVAFFFADLLGDCTGKKTKDPTRSPTKSPTTTPSSTPTISLSPTTLPSTSPSLPPTANPTSSPSASPTASPTASPSHSPTQTPTNVPTLPPTLSIEELKALLAEAEEFTPTARPTKASASSLIETPKPPPTEDPKPPRTESPKPPLKEVLTSSPTEVPITKNEEVSTTSPTKLPPEKGDVRVILPVITFNVILSENEDVPFEKMESLFENFLDGVLKESSESYRLDFTRLDSGAIITILNETQSLGTEYRVQMDGVAHYSDEGLSKEALAQSLNVYFSFWGAADLEDYLDNTELKSAEVVSISIDGENVSFVSNIDDHDDQESEEKGFVENIYDNIFYDTEGELSKPVVISIYCSVIAVAVVIVLLVFRHRIGQRRLAQNLEIESNDTNLGVDFNGDEEKGSLKTSPTDVSKNTSRDPKLQTGSSGAIRGEEAPKTQSPNSTPKIRNSKKVRTTKTNDDKSESLAEMITKNQSWTESKEKSKTSWSQHSTSSVIKNASSIALQDPEGKVYESG</sequence>
<organism evidence="4">
    <name type="scientific">Pseudo-nitzschia australis</name>
    <dbReference type="NCBI Taxonomy" id="44445"/>
    <lineage>
        <taxon>Eukaryota</taxon>
        <taxon>Sar</taxon>
        <taxon>Stramenopiles</taxon>
        <taxon>Ochrophyta</taxon>
        <taxon>Bacillariophyta</taxon>
        <taxon>Bacillariophyceae</taxon>
        <taxon>Bacillariophycidae</taxon>
        <taxon>Bacillariales</taxon>
        <taxon>Bacillariaceae</taxon>
        <taxon>Pseudo-nitzschia</taxon>
    </lineage>
</organism>
<feature type="compositionally biased region" description="Low complexity" evidence="1">
    <location>
        <begin position="34"/>
        <end position="62"/>
    </location>
</feature>
<keyword evidence="2" id="KW-0812">Transmembrane</keyword>
<keyword evidence="2" id="KW-0472">Membrane</keyword>
<keyword evidence="2" id="KW-1133">Transmembrane helix</keyword>
<feature type="chain" id="PRO_5031354689" description="SEA domain-containing protein" evidence="3">
    <location>
        <begin position="27"/>
        <end position="524"/>
    </location>
</feature>
<feature type="region of interest" description="Disordered" evidence="1">
    <location>
        <begin position="26"/>
        <end position="102"/>
    </location>
</feature>
<evidence type="ECO:0000256" key="3">
    <source>
        <dbReference type="SAM" id="SignalP"/>
    </source>
</evidence>
<dbReference type="EMBL" id="HBIX01034212">
    <property type="protein sequence ID" value="CAE0729551.1"/>
    <property type="molecule type" value="Transcribed_RNA"/>
</dbReference>
<feature type="region of interest" description="Disordered" evidence="1">
    <location>
        <begin position="398"/>
        <end position="524"/>
    </location>
</feature>
<accession>A0A7S4AWS4</accession>
<gene>
    <name evidence="4" type="ORF">PAUS00366_LOCUS22336</name>
</gene>